<proteinExistence type="predicted"/>
<keyword evidence="1" id="KW-0472">Membrane</keyword>
<sequence>FLVCCPSLTSVKLVFCLLSMADFPMYDSVSNFPTKLYHLQTLCCIVFHSYASLIFLSRLVRFMLHTLDVDVSSILWLAKEPPNKVMLLLIFSIGIKVGVNYMLFMPLSENIHQNGIPYEISTVFIIYNREDSKVWISGSLSFSTDIMTTGFSFFQMFKIILSSWYSS</sequence>
<dbReference type="AlphaFoldDB" id="A0AAD8EC54"/>
<reference evidence="2" key="2">
    <citation type="submission" date="2023-05" db="EMBL/GenBank/DDBJ databases">
        <authorList>
            <person name="Fouks B."/>
        </authorList>
    </citation>
    <scope>NUCLEOTIDE SEQUENCE</scope>
    <source>
        <strain evidence="2">Stay&amp;Tobe</strain>
        <tissue evidence="2">Testes</tissue>
    </source>
</reference>
<feature type="non-terminal residue" evidence="2">
    <location>
        <position position="1"/>
    </location>
</feature>
<dbReference type="Proteomes" id="UP001233999">
    <property type="component" value="Unassembled WGS sequence"/>
</dbReference>
<feature type="non-terminal residue" evidence="2">
    <location>
        <position position="167"/>
    </location>
</feature>
<gene>
    <name evidence="2" type="ORF">L9F63_021039</name>
</gene>
<dbReference type="EMBL" id="JASPKZ010007384">
    <property type="protein sequence ID" value="KAJ9584621.1"/>
    <property type="molecule type" value="Genomic_DNA"/>
</dbReference>
<organism evidence="2 3">
    <name type="scientific">Diploptera punctata</name>
    <name type="common">Pacific beetle cockroach</name>
    <dbReference type="NCBI Taxonomy" id="6984"/>
    <lineage>
        <taxon>Eukaryota</taxon>
        <taxon>Metazoa</taxon>
        <taxon>Ecdysozoa</taxon>
        <taxon>Arthropoda</taxon>
        <taxon>Hexapoda</taxon>
        <taxon>Insecta</taxon>
        <taxon>Pterygota</taxon>
        <taxon>Neoptera</taxon>
        <taxon>Polyneoptera</taxon>
        <taxon>Dictyoptera</taxon>
        <taxon>Blattodea</taxon>
        <taxon>Blaberoidea</taxon>
        <taxon>Blaberidae</taxon>
        <taxon>Diplopterinae</taxon>
        <taxon>Diploptera</taxon>
    </lineage>
</organism>
<protein>
    <submittedName>
        <fullName evidence="2">Uncharacterized protein</fullName>
    </submittedName>
</protein>
<keyword evidence="1" id="KW-0812">Transmembrane</keyword>
<evidence type="ECO:0000313" key="2">
    <source>
        <dbReference type="EMBL" id="KAJ9584621.1"/>
    </source>
</evidence>
<evidence type="ECO:0000313" key="3">
    <source>
        <dbReference type="Proteomes" id="UP001233999"/>
    </source>
</evidence>
<accession>A0AAD8EC54</accession>
<name>A0AAD8EC54_DIPPU</name>
<comment type="caution">
    <text evidence="2">The sequence shown here is derived from an EMBL/GenBank/DDBJ whole genome shotgun (WGS) entry which is preliminary data.</text>
</comment>
<keyword evidence="1" id="KW-1133">Transmembrane helix</keyword>
<reference evidence="2" key="1">
    <citation type="journal article" date="2023" name="IScience">
        <title>Live-bearing cockroach genome reveals convergent evolutionary mechanisms linked to viviparity in insects and beyond.</title>
        <authorList>
            <person name="Fouks B."/>
            <person name="Harrison M.C."/>
            <person name="Mikhailova A.A."/>
            <person name="Marchal E."/>
            <person name="English S."/>
            <person name="Carruthers M."/>
            <person name="Jennings E.C."/>
            <person name="Chiamaka E.L."/>
            <person name="Frigard R.A."/>
            <person name="Pippel M."/>
            <person name="Attardo G.M."/>
            <person name="Benoit J.B."/>
            <person name="Bornberg-Bauer E."/>
            <person name="Tobe S.S."/>
        </authorList>
    </citation>
    <scope>NUCLEOTIDE SEQUENCE</scope>
    <source>
        <strain evidence="2">Stay&amp;Tobe</strain>
    </source>
</reference>
<feature type="transmembrane region" description="Helical" evidence="1">
    <location>
        <begin position="37"/>
        <end position="56"/>
    </location>
</feature>
<evidence type="ECO:0000256" key="1">
    <source>
        <dbReference type="SAM" id="Phobius"/>
    </source>
</evidence>
<feature type="transmembrane region" description="Helical" evidence="1">
    <location>
        <begin position="85"/>
        <end position="104"/>
    </location>
</feature>
<keyword evidence="3" id="KW-1185">Reference proteome</keyword>